<name>A0A7Y2L9G8_9THEO</name>
<dbReference type="RefSeq" id="WP_170271426.1">
    <property type="nucleotide sequence ID" value="NZ_JABEQB010000036.1"/>
</dbReference>
<dbReference type="Proteomes" id="UP000529861">
    <property type="component" value="Unassembled WGS sequence"/>
</dbReference>
<comment type="caution">
    <text evidence="2">The sequence shown here is derived from an EMBL/GenBank/DDBJ whole genome shotgun (WGS) entry which is preliminary data.</text>
</comment>
<feature type="coiled-coil region" evidence="1">
    <location>
        <begin position="14"/>
        <end position="136"/>
    </location>
</feature>
<keyword evidence="1" id="KW-0175">Coiled coil</keyword>
<sequence length="140" mass="16920">MTNEEFMNFIVEKFNSFEKRFDNFERRLDEFEERFSAFEKRLEKIEKRLDGFEERFEDVEKRLENVEKRVENVKIRLESVENLVKATFEQTASNSEAITEIKIKLDKKLESYDKTITELKQKSKEAELDIQLLKKLVVNL</sequence>
<gene>
    <name evidence="2" type="ORF">HKI81_10710</name>
</gene>
<organism evidence="2 3">
    <name type="scientific">Caldanaerobacter subterraneus</name>
    <dbReference type="NCBI Taxonomy" id="911092"/>
    <lineage>
        <taxon>Bacteria</taxon>
        <taxon>Bacillati</taxon>
        <taxon>Bacillota</taxon>
        <taxon>Clostridia</taxon>
        <taxon>Thermoanaerobacterales</taxon>
        <taxon>Thermoanaerobacteraceae</taxon>
        <taxon>Caldanaerobacter</taxon>
    </lineage>
</organism>
<dbReference type="EMBL" id="JABEQB010000036">
    <property type="protein sequence ID" value="NNG67672.1"/>
    <property type="molecule type" value="Genomic_DNA"/>
</dbReference>
<protein>
    <submittedName>
        <fullName evidence="2">Uncharacterized protein</fullName>
    </submittedName>
</protein>
<dbReference type="SUPFAM" id="SSF57997">
    <property type="entry name" value="Tropomyosin"/>
    <property type="match status" value="1"/>
</dbReference>
<evidence type="ECO:0000313" key="3">
    <source>
        <dbReference type="Proteomes" id="UP000529861"/>
    </source>
</evidence>
<reference evidence="2 3" key="1">
    <citation type="submission" date="2020-04" db="EMBL/GenBank/DDBJ databases">
        <title>Draft genome sequence of Caldanaerobacter sunterraneus. strain 1523vc isolated from Griffin hot spring, Kamchatka, Russia.</title>
        <authorList>
            <person name="Toshchakov S.V."/>
            <person name="Podosokorskaya O.A."/>
            <person name="Kublanov I.V."/>
            <person name="Korzhenkov A."/>
            <person name="Patrushev M.V."/>
        </authorList>
    </citation>
    <scope>NUCLEOTIDE SEQUENCE [LARGE SCALE GENOMIC DNA]</scope>
    <source>
        <strain evidence="2 3">1523vc</strain>
    </source>
</reference>
<proteinExistence type="predicted"/>
<evidence type="ECO:0000313" key="2">
    <source>
        <dbReference type="EMBL" id="NNG67672.1"/>
    </source>
</evidence>
<dbReference type="AlphaFoldDB" id="A0A7Y2L9G8"/>
<dbReference type="Gene3D" id="1.20.5.110">
    <property type="match status" value="2"/>
</dbReference>
<evidence type="ECO:0000256" key="1">
    <source>
        <dbReference type="SAM" id="Coils"/>
    </source>
</evidence>
<accession>A0A7Y2L9G8</accession>